<keyword evidence="3" id="KW-1185">Reference proteome</keyword>
<dbReference type="PROSITE" id="PS51071">
    <property type="entry name" value="HTH_RPIR"/>
    <property type="match status" value="1"/>
</dbReference>
<evidence type="ECO:0000313" key="2">
    <source>
        <dbReference type="EMBL" id="AJE48713.1"/>
    </source>
</evidence>
<dbReference type="Gene3D" id="3.40.50.1360">
    <property type="match status" value="1"/>
</dbReference>
<feature type="domain" description="HTH rpiR-type" evidence="1">
    <location>
        <begin position="4"/>
        <end position="80"/>
    </location>
</feature>
<dbReference type="HOGENOM" id="CLU_060699_2_1_5"/>
<proteinExistence type="predicted"/>
<dbReference type="InterPro" id="IPR050313">
    <property type="entry name" value="Carb_Metab_HTH_regulators"/>
</dbReference>
<protein>
    <submittedName>
        <fullName evidence="2">Transcriptional repressor of aga operon</fullName>
    </submittedName>
</protein>
<dbReference type="SUPFAM" id="SSF100950">
    <property type="entry name" value="NagB/RpiA/CoA transferase-like"/>
    <property type="match status" value="1"/>
</dbReference>
<dbReference type="InterPro" id="IPR037171">
    <property type="entry name" value="NagB/RpiA_transferase-like"/>
</dbReference>
<evidence type="ECO:0000259" key="1">
    <source>
        <dbReference type="PROSITE" id="PS51071"/>
    </source>
</evidence>
<dbReference type="InterPro" id="IPR000281">
    <property type="entry name" value="HTH_RpiR"/>
</dbReference>
<dbReference type="OrthoDB" id="9816363at2"/>
<name>A0A0B5DZ73_9RHOB</name>
<dbReference type="SMART" id="SM01134">
    <property type="entry name" value="DeoRC"/>
    <property type="match status" value="1"/>
</dbReference>
<accession>A0A0B5DZ73</accession>
<dbReference type="RefSeq" id="WP_043870970.1">
    <property type="nucleotide sequence ID" value="NZ_CP004393.1"/>
</dbReference>
<organism evidence="2 3">
    <name type="scientific">Celeribacter indicus</name>
    <dbReference type="NCBI Taxonomy" id="1208324"/>
    <lineage>
        <taxon>Bacteria</taxon>
        <taxon>Pseudomonadati</taxon>
        <taxon>Pseudomonadota</taxon>
        <taxon>Alphaproteobacteria</taxon>
        <taxon>Rhodobacterales</taxon>
        <taxon>Roseobacteraceae</taxon>
        <taxon>Celeribacter</taxon>
    </lineage>
</organism>
<dbReference type="PANTHER" id="PTHR30363:SF44">
    <property type="entry name" value="AGA OPERON TRANSCRIPTIONAL REPRESSOR-RELATED"/>
    <property type="match status" value="1"/>
</dbReference>
<dbReference type="Proteomes" id="UP000031521">
    <property type="component" value="Chromosome"/>
</dbReference>
<dbReference type="KEGG" id="cid:P73_3998"/>
<evidence type="ECO:0000313" key="3">
    <source>
        <dbReference type="Proteomes" id="UP000031521"/>
    </source>
</evidence>
<dbReference type="InterPro" id="IPR014036">
    <property type="entry name" value="DeoR-like_C"/>
</dbReference>
<dbReference type="PANTHER" id="PTHR30363">
    <property type="entry name" value="HTH-TYPE TRANSCRIPTIONAL REGULATOR SRLR-RELATED"/>
    <property type="match status" value="1"/>
</dbReference>
<reference evidence="2 3" key="1">
    <citation type="journal article" date="2014" name="Int. J. Syst. Evol. Microbiol.">
        <title>Celeribacter indicus sp. nov., a polycyclic aromatic hydrocarbon-degrading bacterium from deep-sea sediment and reclassification of Huaishuia halophila as Celeribacter halophilus comb. nov.</title>
        <authorList>
            <person name="Lai Q."/>
            <person name="Cao J."/>
            <person name="Yuan J."/>
            <person name="Li F."/>
            <person name="Shao Z."/>
        </authorList>
    </citation>
    <scope>NUCLEOTIDE SEQUENCE [LARGE SCALE GENOMIC DNA]</scope>
    <source>
        <strain evidence="2">P73</strain>
    </source>
</reference>
<dbReference type="SUPFAM" id="SSF46689">
    <property type="entry name" value="Homeodomain-like"/>
    <property type="match status" value="1"/>
</dbReference>
<dbReference type="Gene3D" id="1.10.10.10">
    <property type="entry name" value="Winged helix-like DNA-binding domain superfamily/Winged helix DNA-binding domain"/>
    <property type="match status" value="1"/>
</dbReference>
<dbReference type="GO" id="GO:0003700">
    <property type="term" value="F:DNA-binding transcription factor activity"/>
    <property type="evidence" value="ECO:0007669"/>
    <property type="project" value="InterPro"/>
</dbReference>
<dbReference type="Pfam" id="PF00455">
    <property type="entry name" value="DeoRC"/>
    <property type="match status" value="1"/>
</dbReference>
<dbReference type="STRING" id="1208324.P73_3998"/>
<gene>
    <name evidence="2" type="ORF">P73_3998</name>
</gene>
<dbReference type="AlphaFoldDB" id="A0A0B5DZ73"/>
<dbReference type="EMBL" id="CP004393">
    <property type="protein sequence ID" value="AJE48713.1"/>
    <property type="molecule type" value="Genomic_DNA"/>
</dbReference>
<dbReference type="Pfam" id="PF01418">
    <property type="entry name" value="HTH_6"/>
    <property type="match status" value="1"/>
</dbReference>
<dbReference type="InterPro" id="IPR036388">
    <property type="entry name" value="WH-like_DNA-bd_sf"/>
</dbReference>
<dbReference type="InterPro" id="IPR009057">
    <property type="entry name" value="Homeodomain-like_sf"/>
</dbReference>
<sequence length="293" mass="31668">MTETDLLRRLETEGQTLTPKLRAIAAYALKETETFIRNTSRELCADLGVSEPTLIRFCREFGHTGLSEFRINLALSLAHQSDAGTFIEPLPTDRRLVNMDAKRAIAERAAQLVTGDSSFLIDNGSTAEFFASALADHAPMTVMTTGLIVARNLLSLGKHEVMMTGGTIRPDAMAMTGRLVESSLAHMRFDAFVMSADSVSAAAGLSTYREDEAHSNRAMIAASSRVIVLADSTKFSKPALHNICRFNAVATLVTDLPEESDELRAIRAQGVEVFCVRPDASAASDARTVKGTA</sequence>